<dbReference type="Pfam" id="PF09346">
    <property type="entry name" value="SMI1_KNR4"/>
    <property type="match status" value="1"/>
</dbReference>
<organism evidence="2">
    <name type="scientific">Fibrocapsa japonica</name>
    <dbReference type="NCBI Taxonomy" id="94617"/>
    <lineage>
        <taxon>Eukaryota</taxon>
        <taxon>Sar</taxon>
        <taxon>Stramenopiles</taxon>
        <taxon>Ochrophyta</taxon>
        <taxon>Raphidophyceae</taxon>
        <taxon>Chattonellales</taxon>
        <taxon>Chattonellaceae</taxon>
        <taxon>Fibrocapsa</taxon>
    </lineage>
</organism>
<name>A0A7S2V2L4_9STRA</name>
<dbReference type="InterPro" id="IPR018958">
    <property type="entry name" value="Knr4/Smi1-like_dom"/>
</dbReference>
<evidence type="ECO:0000259" key="1">
    <source>
        <dbReference type="Pfam" id="PF09346"/>
    </source>
</evidence>
<dbReference type="AlphaFoldDB" id="A0A7S2V2L4"/>
<sequence length="174" mass="19242">MKTSITVAEEGNRRKGSISTAEIEQCVLDIVTWFRGNTPCLEQAEPVESSEIQQMEKTLDAELPEGLALLFQQTNQGIWFYEKSLMNVQAIMKNAQDIGDGLLPIAKDVDDNFLVVDTNSPRAALYEWDADSGKGSCVATSFNAFLELFRNNLLSGKYEFIDDTGIVESYAGGK</sequence>
<proteinExistence type="predicted"/>
<dbReference type="InterPro" id="IPR037883">
    <property type="entry name" value="Knr4/Smi1-like_sf"/>
</dbReference>
<protein>
    <recommendedName>
        <fullName evidence="1">Knr4/Smi1-like domain-containing protein</fullName>
    </recommendedName>
</protein>
<feature type="domain" description="Knr4/Smi1-like" evidence="1">
    <location>
        <begin position="46"/>
        <end position="147"/>
    </location>
</feature>
<dbReference type="Gene3D" id="3.40.1580.10">
    <property type="entry name" value="SMI1/KNR4-like"/>
    <property type="match status" value="1"/>
</dbReference>
<dbReference type="EMBL" id="HBHR01017874">
    <property type="protein sequence ID" value="CAD9869191.1"/>
    <property type="molecule type" value="Transcribed_RNA"/>
</dbReference>
<evidence type="ECO:0000313" key="2">
    <source>
        <dbReference type="EMBL" id="CAD9869191.1"/>
    </source>
</evidence>
<dbReference type="SUPFAM" id="SSF160631">
    <property type="entry name" value="SMI1/KNR4-like"/>
    <property type="match status" value="1"/>
</dbReference>
<gene>
    <name evidence="2" type="ORF">FJAP1339_LOCUS8979</name>
</gene>
<reference evidence="2" key="1">
    <citation type="submission" date="2021-01" db="EMBL/GenBank/DDBJ databases">
        <authorList>
            <person name="Corre E."/>
            <person name="Pelletier E."/>
            <person name="Niang G."/>
            <person name="Scheremetjew M."/>
            <person name="Finn R."/>
            <person name="Kale V."/>
            <person name="Holt S."/>
            <person name="Cochrane G."/>
            <person name="Meng A."/>
            <person name="Brown T."/>
            <person name="Cohen L."/>
        </authorList>
    </citation>
    <scope>NUCLEOTIDE SEQUENCE</scope>
    <source>
        <strain evidence="2">CCMP1661</strain>
    </source>
</reference>
<accession>A0A7S2V2L4</accession>